<evidence type="ECO:0000313" key="1">
    <source>
        <dbReference type="EMBL" id="CAN0505280.1"/>
    </source>
</evidence>
<accession>A0AC59ZSL2</accession>
<reference evidence="1" key="2">
    <citation type="submission" date="2025-03" db="EMBL/GenBank/DDBJ databases">
        <authorList>
            <consortium name="ELIXIR-Norway"/>
            <consortium name="Elixir Norway"/>
        </authorList>
    </citation>
    <scope>NUCLEOTIDE SEQUENCE</scope>
</reference>
<sequence>MVWLTDNTQSTWELQERFGFVFSSEEISLHCRKVCSFQLGLGFLLLALVSEGDPQRDDDTQDHCPLSPPTCPRGLEQGQRPAGHDPCHADASSPGSPAQTPRPSSTNQALPLSGLWRLQQAPPALIRGLLSPNCTPASLNLTLHLRASTGDVAGPGEDSQNPQGTARSLVEDEPRSLLRGRGEETLRCLTDRKRKISSSQRFDFYNE</sequence>
<protein>
    <submittedName>
        <fullName evidence="1">Uncharacterized protein</fullName>
    </submittedName>
</protein>
<organism evidence="1 2">
    <name type="scientific">Rangifer tarandus platyrhynchus</name>
    <name type="common">Svalbard reindeer</name>
    <dbReference type="NCBI Taxonomy" id="3082113"/>
    <lineage>
        <taxon>Eukaryota</taxon>
        <taxon>Metazoa</taxon>
        <taxon>Chordata</taxon>
        <taxon>Craniata</taxon>
        <taxon>Vertebrata</taxon>
        <taxon>Euteleostomi</taxon>
        <taxon>Mammalia</taxon>
        <taxon>Eutheria</taxon>
        <taxon>Laurasiatheria</taxon>
        <taxon>Artiodactyla</taxon>
        <taxon>Ruminantia</taxon>
        <taxon>Pecora</taxon>
        <taxon>Cervidae</taxon>
        <taxon>Odocoileinae</taxon>
        <taxon>Rangifer</taxon>
    </lineage>
</organism>
<evidence type="ECO:0000313" key="2">
    <source>
        <dbReference type="Proteomes" id="UP001162501"/>
    </source>
</evidence>
<gene>
    <name evidence="1" type="ORF">MRATA1EN22A_LOCUS22528</name>
</gene>
<name>A0AC59ZSL2_RANTA</name>
<proteinExistence type="predicted"/>
<reference evidence="1" key="1">
    <citation type="submission" date="2023-05" db="EMBL/GenBank/DDBJ databases">
        <authorList>
            <consortium name="ELIXIR-Norway"/>
        </authorList>
    </citation>
    <scope>NUCLEOTIDE SEQUENCE</scope>
</reference>
<dbReference type="Proteomes" id="UP001162501">
    <property type="component" value="Chromosome 4"/>
</dbReference>
<dbReference type="EMBL" id="OX596088">
    <property type="protein sequence ID" value="CAN0505280.1"/>
    <property type="molecule type" value="Genomic_DNA"/>
</dbReference>